<dbReference type="STRING" id="1344416.A0A138ZZG1"/>
<feature type="compositionally biased region" description="Polar residues" evidence="2">
    <location>
        <begin position="153"/>
        <end position="162"/>
    </location>
</feature>
<gene>
    <name evidence="4" type="ORF">M427DRAFT_160126</name>
</gene>
<organism evidence="4 5">
    <name type="scientific">Gonapodya prolifera (strain JEL478)</name>
    <name type="common">Monoblepharis prolifera</name>
    <dbReference type="NCBI Taxonomy" id="1344416"/>
    <lineage>
        <taxon>Eukaryota</taxon>
        <taxon>Fungi</taxon>
        <taxon>Fungi incertae sedis</taxon>
        <taxon>Chytridiomycota</taxon>
        <taxon>Chytridiomycota incertae sedis</taxon>
        <taxon>Monoblepharidomycetes</taxon>
        <taxon>Monoblepharidales</taxon>
        <taxon>Gonapodyaceae</taxon>
        <taxon>Gonapodya</taxon>
    </lineage>
</organism>
<feature type="compositionally biased region" description="Basic and acidic residues" evidence="2">
    <location>
        <begin position="723"/>
        <end position="735"/>
    </location>
</feature>
<dbReference type="GO" id="GO:0003700">
    <property type="term" value="F:DNA-binding transcription factor activity"/>
    <property type="evidence" value="ECO:0007669"/>
    <property type="project" value="InterPro"/>
</dbReference>
<dbReference type="CDD" id="cd14688">
    <property type="entry name" value="bZIP_YAP"/>
    <property type="match status" value="1"/>
</dbReference>
<dbReference type="Gene3D" id="1.20.5.170">
    <property type="match status" value="1"/>
</dbReference>
<evidence type="ECO:0000259" key="3">
    <source>
        <dbReference type="PROSITE" id="PS00036"/>
    </source>
</evidence>
<dbReference type="OrthoDB" id="2593073at2759"/>
<dbReference type="InterPro" id="IPR004827">
    <property type="entry name" value="bZIP"/>
</dbReference>
<feature type="compositionally biased region" description="Polar residues" evidence="2">
    <location>
        <begin position="395"/>
        <end position="404"/>
    </location>
</feature>
<feature type="compositionally biased region" description="Low complexity" evidence="2">
    <location>
        <begin position="370"/>
        <end position="381"/>
    </location>
</feature>
<dbReference type="EMBL" id="KQ965847">
    <property type="protein sequence ID" value="KXS09881.1"/>
    <property type="molecule type" value="Genomic_DNA"/>
</dbReference>
<feature type="coiled-coil region" evidence="1">
    <location>
        <begin position="517"/>
        <end position="544"/>
    </location>
</feature>
<dbReference type="SMART" id="SM00338">
    <property type="entry name" value="BRLZ"/>
    <property type="match status" value="1"/>
</dbReference>
<accession>A0A138ZZG1</accession>
<evidence type="ECO:0000256" key="2">
    <source>
        <dbReference type="SAM" id="MobiDB-lite"/>
    </source>
</evidence>
<keyword evidence="5" id="KW-1185">Reference proteome</keyword>
<proteinExistence type="predicted"/>
<feature type="compositionally biased region" description="Basic residues" evidence="2">
    <location>
        <begin position="217"/>
        <end position="226"/>
    </location>
</feature>
<feature type="compositionally biased region" description="Low complexity" evidence="2">
    <location>
        <begin position="281"/>
        <end position="317"/>
    </location>
</feature>
<feature type="region of interest" description="Disordered" evidence="2">
    <location>
        <begin position="346"/>
        <end position="434"/>
    </location>
</feature>
<feature type="domain" description="BZIP" evidence="3">
    <location>
        <begin position="495"/>
        <end position="509"/>
    </location>
</feature>
<dbReference type="InterPro" id="IPR046347">
    <property type="entry name" value="bZIP_sf"/>
</dbReference>
<feature type="region of interest" description="Disordered" evidence="2">
    <location>
        <begin position="474"/>
        <end position="503"/>
    </location>
</feature>
<reference evidence="4 5" key="1">
    <citation type="journal article" date="2015" name="Genome Biol. Evol.">
        <title>Phylogenomic analyses indicate that early fungi evolved digesting cell walls of algal ancestors of land plants.</title>
        <authorList>
            <person name="Chang Y."/>
            <person name="Wang S."/>
            <person name="Sekimoto S."/>
            <person name="Aerts A.L."/>
            <person name="Choi C."/>
            <person name="Clum A."/>
            <person name="LaButti K.M."/>
            <person name="Lindquist E.A."/>
            <person name="Yee Ngan C."/>
            <person name="Ohm R.A."/>
            <person name="Salamov A.A."/>
            <person name="Grigoriev I.V."/>
            <person name="Spatafora J.W."/>
            <person name="Berbee M.L."/>
        </authorList>
    </citation>
    <scope>NUCLEOTIDE SEQUENCE [LARGE SCALE GENOMIC DNA]</scope>
    <source>
        <strain evidence="4 5">JEL478</strain>
    </source>
</reference>
<feature type="compositionally biased region" description="Pro residues" evidence="2">
    <location>
        <begin position="382"/>
        <end position="392"/>
    </location>
</feature>
<protein>
    <recommendedName>
        <fullName evidence="3">BZIP domain-containing protein</fullName>
    </recommendedName>
</protein>
<dbReference type="SUPFAM" id="SSF57959">
    <property type="entry name" value="Leucine zipper domain"/>
    <property type="match status" value="1"/>
</dbReference>
<evidence type="ECO:0000313" key="5">
    <source>
        <dbReference type="Proteomes" id="UP000070544"/>
    </source>
</evidence>
<feature type="region of interest" description="Disordered" evidence="2">
    <location>
        <begin position="275"/>
        <end position="330"/>
    </location>
</feature>
<dbReference type="AlphaFoldDB" id="A0A138ZZG1"/>
<feature type="region of interest" description="Disordered" evidence="2">
    <location>
        <begin position="624"/>
        <end position="827"/>
    </location>
</feature>
<feature type="compositionally biased region" description="Low complexity" evidence="2">
    <location>
        <begin position="769"/>
        <end position="791"/>
    </location>
</feature>
<feature type="region of interest" description="Disordered" evidence="2">
    <location>
        <begin position="1"/>
        <end position="28"/>
    </location>
</feature>
<dbReference type="PROSITE" id="PS00036">
    <property type="entry name" value="BZIP_BASIC"/>
    <property type="match status" value="1"/>
</dbReference>
<feature type="compositionally biased region" description="Acidic residues" evidence="2">
    <location>
        <begin position="816"/>
        <end position="825"/>
    </location>
</feature>
<feature type="compositionally biased region" description="Low complexity" evidence="2">
    <location>
        <begin position="190"/>
        <end position="211"/>
    </location>
</feature>
<feature type="region of interest" description="Disordered" evidence="2">
    <location>
        <begin position="112"/>
        <end position="249"/>
    </location>
</feature>
<name>A0A138ZZG1_GONPJ</name>
<keyword evidence="1" id="KW-0175">Coiled coil</keyword>
<evidence type="ECO:0000313" key="4">
    <source>
        <dbReference type="EMBL" id="KXS09881.1"/>
    </source>
</evidence>
<feature type="compositionally biased region" description="Low complexity" evidence="2">
    <location>
        <begin position="664"/>
        <end position="678"/>
    </location>
</feature>
<sequence>MDVQSPLVGNEHCEPKHPNFENTTASPSDPSIVLHKYAEGATSATPPKLPSFSSVAAFVPNVYQRPQTGPWGAVPTFPPSSSQIASARASSASRMFFDQNANTSTGNIVQAQASASPDPISPLEPVPLDRIGSQDSSYFTRPTPVLRKDSVHDVSSASPENRTGSRKITIPPRNVESTKPQVAASPLDTAPLPSEPILISSSSDSSDSPASGYPVRASRRHTHPSHRVVPQPSNRDSEEKKVALAAAAAAAAAAMEKGASVGLVGVVSQPNTPAGNGYGSNGARSTASSSTGGNGSSGYASGTSENGYGSNGHRSNGSGSGHSGVNGSTPVTRLNLYVPVTLPAKRSLSPAESPPDRGVQPVTPGHNRHQQSGIHQSQHHNPPNPPYFPAPPFSGYTTDSTQDSFMGEAGQALPVSPNGSHPASHHVPVSPGSASGLENPSGYFAGAAASASGGSGFGSASGATANFRATSTPYDRFSMPLPPSLEAPLSKHAQRAQQNRIAQRAYRERKAHYVRDLEARAQEATTLRKKVEEFEMEMSRLRGLVRVVVAENERLRSGESPEDVPRSVDPSSLDRLGTSENFIGTGDQLHYEASLSTTVTSSSATAAEALHQMYHYGMRFENSTEASSAQDGDRYSDGAMAGHGNGSLHNRWAPQKLYSHSPDAGNDSPAGGSNSSGSDGDKGQAPPYGGRFADPGGFDERREPGVHGHGGHGHSYSHGHGAVRSDNRRAARKGSESSSEQSGESHDSAMTSEERSSDDPPAEQERARSASGSGNESGPSSSGSGLAWSHGTSDESRNGNRSADGSGSTGSTAVDNEGDIAMDDGMDPKANFLHQIAAVNSVDKKWLRIVLS</sequence>
<dbReference type="Proteomes" id="UP000070544">
    <property type="component" value="Unassembled WGS sequence"/>
</dbReference>
<evidence type="ECO:0000256" key="1">
    <source>
        <dbReference type="SAM" id="Coils"/>
    </source>
</evidence>
<feature type="compositionally biased region" description="Basic and acidic residues" evidence="2">
    <location>
        <begin position="743"/>
        <end position="768"/>
    </location>
</feature>